<comment type="function">
    <text evidence="10">Involved in protein export. Participates in an early event of protein translocation.</text>
</comment>
<organism evidence="12 13">
    <name type="scientific">Flavobacterium cerinum</name>
    <dbReference type="NCBI Taxonomy" id="2502784"/>
    <lineage>
        <taxon>Bacteria</taxon>
        <taxon>Pseudomonadati</taxon>
        <taxon>Bacteroidota</taxon>
        <taxon>Flavobacteriia</taxon>
        <taxon>Flavobacteriales</taxon>
        <taxon>Flavobacteriaceae</taxon>
        <taxon>Flavobacterium</taxon>
    </lineage>
</organism>
<evidence type="ECO:0000256" key="2">
    <source>
        <dbReference type="ARBA" id="ARBA00008445"/>
    </source>
</evidence>
<dbReference type="NCBIfam" id="TIGR00810">
    <property type="entry name" value="secG"/>
    <property type="match status" value="1"/>
</dbReference>
<evidence type="ECO:0000256" key="6">
    <source>
        <dbReference type="ARBA" id="ARBA00022927"/>
    </source>
</evidence>
<evidence type="ECO:0000313" key="12">
    <source>
        <dbReference type="EMBL" id="UUC45727.1"/>
    </source>
</evidence>
<keyword evidence="8 10" id="KW-0811">Translocation</keyword>
<evidence type="ECO:0000256" key="4">
    <source>
        <dbReference type="ARBA" id="ARBA00022475"/>
    </source>
</evidence>
<evidence type="ECO:0000313" key="13">
    <source>
        <dbReference type="Proteomes" id="UP001059844"/>
    </source>
</evidence>
<keyword evidence="6 10" id="KW-0653">Protein transport</keyword>
<proteinExistence type="inferred from homology"/>
<comment type="caution">
    <text evidence="10">Lacks conserved residue(s) required for the propagation of feature annotation.</text>
</comment>
<keyword evidence="5 10" id="KW-0812">Transmembrane</keyword>
<dbReference type="PANTHER" id="PTHR34182:SF1">
    <property type="entry name" value="PROTEIN-EXPORT MEMBRANE PROTEIN SECG"/>
    <property type="match status" value="1"/>
</dbReference>
<name>A0ABY5IU87_9FLAO</name>
<comment type="subcellular location">
    <subcellularLocation>
        <location evidence="1 10">Cell membrane</location>
        <topology evidence="1 10">Multi-pass membrane protein</topology>
    </subcellularLocation>
</comment>
<keyword evidence="9 10" id="KW-0472">Membrane</keyword>
<evidence type="ECO:0000256" key="5">
    <source>
        <dbReference type="ARBA" id="ARBA00022692"/>
    </source>
</evidence>
<sequence>MFSVFLVLITIVCFLLIVVIMVQNPKGGGLSSSLGGSQMMGGVQKTNDFLDKSTWTLATALIVLILLSSLSFTGSMGDNGSKLIDNNTPAPVAAPAKPAANQTAAPAAKTEEAPAATTDAATPAPTTEEAKK</sequence>
<reference evidence="12" key="1">
    <citation type="submission" date="2022-07" db="EMBL/GenBank/DDBJ databases">
        <title>Isolation, identification, and degradation of a PFOSA degrading strain from sewage treatment plant.</title>
        <authorList>
            <person name="Zhang L."/>
            <person name="Huo Y."/>
        </authorList>
    </citation>
    <scope>NUCLEOTIDE SEQUENCE</scope>
    <source>
        <strain evidence="12">C1</strain>
    </source>
</reference>
<dbReference type="Pfam" id="PF03840">
    <property type="entry name" value="SecG"/>
    <property type="match status" value="1"/>
</dbReference>
<comment type="similarity">
    <text evidence="2 10">Belongs to the SecG family.</text>
</comment>
<dbReference type="PANTHER" id="PTHR34182">
    <property type="entry name" value="PROTEIN-EXPORT MEMBRANE PROTEIN SECG"/>
    <property type="match status" value="1"/>
</dbReference>
<evidence type="ECO:0000256" key="3">
    <source>
        <dbReference type="ARBA" id="ARBA00022448"/>
    </source>
</evidence>
<feature type="region of interest" description="Disordered" evidence="11">
    <location>
        <begin position="83"/>
        <end position="132"/>
    </location>
</feature>
<evidence type="ECO:0000256" key="1">
    <source>
        <dbReference type="ARBA" id="ARBA00004651"/>
    </source>
</evidence>
<dbReference type="EMBL" id="CP101751">
    <property type="protein sequence ID" value="UUC45727.1"/>
    <property type="molecule type" value="Genomic_DNA"/>
</dbReference>
<keyword evidence="7 10" id="KW-1133">Transmembrane helix</keyword>
<evidence type="ECO:0000256" key="11">
    <source>
        <dbReference type="SAM" id="MobiDB-lite"/>
    </source>
</evidence>
<evidence type="ECO:0000256" key="8">
    <source>
        <dbReference type="ARBA" id="ARBA00023010"/>
    </source>
</evidence>
<dbReference type="Proteomes" id="UP001059844">
    <property type="component" value="Chromosome"/>
</dbReference>
<feature type="transmembrane region" description="Helical" evidence="10">
    <location>
        <begin position="55"/>
        <end position="73"/>
    </location>
</feature>
<feature type="compositionally biased region" description="Low complexity" evidence="11">
    <location>
        <begin position="86"/>
        <end position="132"/>
    </location>
</feature>
<keyword evidence="4 10" id="KW-1003">Cell membrane</keyword>
<dbReference type="InterPro" id="IPR004692">
    <property type="entry name" value="SecG"/>
</dbReference>
<protein>
    <recommendedName>
        <fullName evidence="10">Protein-export membrane protein SecG</fullName>
    </recommendedName>
</protein>
<evidence type="ECO:0000256" key="9">
    <source>
        <dbReference type="ARBA" id="ARBA00023136"/>
    </source>
</evidence>
<keyword evidence="3 10" id="KW-0813">Transport</keyword>
<dbReference type="RefSeq" id="WP_256551414.1">
    <property type="nucleotide sequence ID" value="NZ_CP101751.1"/>
</dbReference>
<evidence type="ECO:0000256" key="7">
    <source>
        <dbReference type="ARBA" id="ARBA00022989"/>
    </source>
</evidence>
<gene>
    <name evidence="12" type="primary">secG</name>
    <name evidence="12" type="ORF">NOX80_00610</name>
</gene>
<keyword evidence="13" id="KW-1185">Reference proteome</keyword>
<accession>A0ABY5IU87</accession>
<evidence type="ECO:0000256" key="10">
    <source>
        <dbReference type="RuleBase" id="RU365087"/>
    </source>
</evidence>